<evidence type="ECO:0000313" key="2">
    <source>
        <dbReference type="EMBL" id="QOW21102.1"/>
    </source>
</evidence>
<dbReference type="SUPFAM" id="SSF53474">
    <property type="entry name" value="alpha/beta-Hydrolases"/>
    <property type="match status" value="2"/>
</dbReference>
<reference evidence="2 3" key="1">
    <citation type="submission" date="2020-10" db="EMBL/GenBank/DDBJ databases">
        <title>complete genome sequencing of Lysobacter sp. H23M41.</title>
        <authorList>
            <person name="Bae J.-W."/>
            <person name="Lee S.-Y."/>
        </authorList>
    </citation>
    <scope>NUCLEOTIDE SEQUENCE [LARGE SCALE GENOMIC DNA]</scope>
    <source>
        <strain evidence="2 3">H23M41</strain>
    </source>
</reference>
<dbReference type="Gene3D" id="3.40.50.1820">
    <property type="entry name" value="alpha/beta hydrolase"/>
    <property type="match status" value="1"/>
</dbReference>
<protein>
    <submittedName>
        <fullName evidence="2">Alpha/beta hydrolase</fullName>
    </submittedName>
</protein>
<feature type="chain" id="PRO_5045192420" evidence="1">
    <location>
        <begin position="23"/>
        <end position="431"/>
    </location>
</feature>
<feature type="signal peptide" evidence="1">
    <location>
        <begin position="1"/>
        <end position="22"/>
    </location>
</feature>
<dbReference type="EMBL" id="CP063657">
    <property type="protein sequence ID" value="QOW21102.1"/>
    <property type="molecule type" value="Genomic_DNA"/>
</dbReference>
<dbReference type="Proteomes" id="UP000593932">
    <property type="component" value="Chromosome"/>
</dbReference>
<dbReference type="RefSeq" id="WP_194033690.1">
    <property type="nucleotide sequence ID" value="NZ_CP063657.1"/>
</dbReference>
<keyword evidence="1" id="KW-0732">Signal</keyword>
<evidence type="ECO:0000313" key="3">
    <source>
        <dbReference type="Proteomes" id="UP000593932"/>
    </source>
</evidence>
<dbReference type="InterPro" id="IPR029058">
    <property type="entry name" value="AB_hydrolase_fold"/>
</dbReference>
<accession>A0A7S6UIW3</accession>
<dbReference type="GO" id="GO:0016787">
    <property type="term" value="F:hydrolase activity"/>
    <property type="evidence" value="ECO:0007669"/>
    <property type="project" value="UniProtKB-KW"/>
</dbReference>
<keyword evidence="2" id="KW-0378">Hydrolase</keyword>
<name>A0A7S6UIW3_9GAMM</name>
<keyword evidence="3" id="KW-1185">Reference proteome</keyword>
<organism evidence="2 3">
    <name type="scientific">Novilysobacter avium</name>
    <dbReference type="NCBI Taxonomy" id="2781023"/>
    <lineage>
        <taxon>Bacteria</taxon>
        <taxon>Pseudomonadati</taxon>
        <taxon>Pseudomonadota</taxon>
        <taxon>Gammaproteobacteria</taxon>
        <taxon>Lysobacterales</taxon>
        <taxon>Lysobacteraceae</taxon>
        <taxon>Novilysobacter</taxon>
    </lineage>
</organism>
<gene>
    <name evidence="2" type="ORF">INQ42_07290</name>
</gene>
<dbReference type="Pfam" id="PF26363">
    <property type="entry name" value="Phospholipase-like"/>
    <property type="match status" value="1"/>
</dbReference>
<sequence>MKIVVSTLGLLVIATLPTSTSASTSPCSAAEQVRSDSYYTPTGLNLPNATGLAPKFCPRGKIERYSVCGKPGGQAAIKFFHDNLSTINFLAGLSGTAYDAEEKLVDGVQGNARYVVADEILLSVPDSRTRPAFAPDYVHRTSDVTLPKPNRTRYYYDPDTRLYFSVSRRYGKDKENVIFAFKGTTMTSGRDWWADAINGVGGSTGIYDEAVNVTQDLVAQTVREGRGCSTSFIYTGHSLGGGLAVRAAQLAGERCGVKTDSLVVFNPALPAFGQSWVTRKNTSVSLAAFFSTPMDPVTNTYTLPDFLSPMETTKSLLDGLSAERERRYRALMEGRLGDLVSLDDMAYSSRTKLLNDLAKQAQVIQFPNVTVHRNQGTWSQWLNNVAPLMPHRMSPIQAELSYINYEHPAYPQRLSDAQAEEVCDFYRPLYR</sequence>
<evidence type="ECO:0000256" key="1">
    <source>
        <dbReference type="SAM" id="SignalP"/>
    </source>
</evidence>
<proteinExistence type="predicted"/>